<dbReference type="EMBL" id="HF582854">
    <property type="protein sequence ID" value="CCQ35473.1"/>
    <property type="molecule type" value="Genomic_DNA"/>
</dbReference>
<dbReference type="Proteomes" id="UP000011867">
    <property type="component" value="Chromosome"/>
</dbReference>
<keyword evidence="1" id="KW-0175">Coiled coil</keyword>
<dbReference type="KEGG" id="nmo:Nmlp_1264"/>
<keyword evidence="4" id="KW-1185">Reference proteome</keyword>
<proteinExistence type="predicted"/>
<organism evidence="3 4">
    <name type="scientific">Natronomonas moolapensis (strain DSM 18674 / CECT 7526 / JCM 14361 / 8.8.11)</name>
    <dbReference type="NCBI Taxonomy" id="268739"/>
    <lineage>
        <taxon>Archaea</taxon>
        <taxon>Methanobacteriati</taxon>
        <taxon>Methanobacteriota</taxon>
        <taxon>Stenosarchaea group</taxon>
        <taxon>Halobacteria</taxon>
        <taxon>Halobacteriales</taxon>
        <taxon>Natronomonadaceae</taxon>
        <taxon>Natronomonas</taxon>
    </lineage>
</organism>
<evidence type="ECO:0000256" key="1">
    <source>
        <dbReference type="SAM" id="Coils"/>
    </source>
</evidence>
<evidence type="ECO:0000313" key="3">
    <source>
        <dbReference type="EMBL" id="CCQ35473.1"/>
    </source>
</evidence>
<sequence>MLRVSMVKDDQILIRLESSQKEKWQEHAEDEDRYRDTTDLVEQAVEDRISTDTEEYSPEDAILQMSQDIQNLSSDIAEIKELNEKIDNTQATSLELEETADRLETFIKTRFGGDDD</sequence>
<protein>
    <submittedName>
        <fullName evidence="3">Uncharacterized protein</fullName>
    </submittedName>
</protein>
<reference evidence="3 4" key="1">
    <citation type="journal article" date="2013" name="Genome Announc.">
        <title>Genome of the haloarchaeon Natronomonas moolapensis, a neutrophilic member of a previously haloalkaliphilic genus.</title>
        <authorList>
            <person name="Dyall-Smith M.L."/>
            <person name="Pfeiffer F."/>
            <person name="Oberwinkler T."/>
            <person name="Klee K."/>
            <person name="Rampp M."/>
            <person name="Palm P."/>
            <person name="Gross K."/>
            <person name="Schuster S.C."/>
            <person name="Oesterhelt D."/>
        </authorList>
    </citation>
    <scope>NUCLEOTIDE SEQUENCE [LARGE SCALE GENOMIC DNA]</scope>
    <source>
        <strain evidence="4">DSM 18674 / JCM 14361 / 8.8.11</strain>
    </source>
</reference>
<evidence type="ECO:0000256" key="2">
    <source>
        <dbReference type="SAM" id="MobiDB-lite"/>
    </source>
</evidence>
<name>M1XK91_NATM8</name>
<feature type="region of interest" description="Disordered" evidence="2">
    <location>
        <begin position="19"/>
        <end position="38"/>
    </location>
</feature>
<gene>
    <name evidence="3" type="ordered locus">Nmlp_1264</name>
</gene>
<accession>M1XK91</accession>
<dbReference type="HOGENOM" id="CLU_2091365_0_0_2"/>
<evidence type="ECO:0000313" key="4">
    <source>
        <dbReference type="Proteomes" id="UP000011867"/>
    </source>
</evidence>
<dbReference type="AlphaFoldDB" id="M1XK91"/>
<feature type="coiled-coil region" evidence="1">
    <location>
        <begin position="62"/>
        <end position="99"/>
    </location>
</feature>